<feature type="non-terminal residue" evidence="2">
    <location>
        <position position="1"/>
    </location>
</feature>
<feature type="transmembrane region" description="Helical" evidence="1">
    <location>
        <begin position="74"/>
        <end position="98"/>
    </location>
</feature>
<protein>
    <submittedName>
        <fullName evidence="2">Uncharacterized protein</fullName>
    </submittedName>
</protein>
<feature type="non-terminal residue" evidence="2">
    <location>
        <position position="103"/>
    </location>
</feature>
<keyword evidence="1" id="KW-0472">Membrane</keyword>
<dbReference type="EMBL" id="BTRK01000006">
    <property type="protein sequence ID" value="GMR61948.1"/>
    <property type="molecule type" value="Genomic_DNA"/>
</dbReference>
<proteinExistence type="predicted"/>
<sequence>QWPFFRIVQNLMFLDAIFLLAQIIFEFPSMVTGDAWSDPDVDLNVAIDTAKAWYNSKIIKAVLSFMEFLPLKGLLYLSLLMALNRLAVFTFPCLKVVFDKYSF</sequence>
<evidence type="ECO:0000313" key="2">
    <source>
        <dbReference type="EMBL" id="GMR61948.1"/>
    </source>
</evidence>
<organism evidence="2 3">
    <name type="scientific">Pristionchus mayeri</name>
    <dbReference type="NCBI Taxonomy" id="1317129"/>
    <lineage>
        <taxon>Eukaryota</taxon>
        <taxon>Metazoa</taxon>
        <taxon>Ecdysozoa</taxon>
        <taxon>Nematoda</taxon>
        <taxon>Chromadorea</taxon>
        <taxon>Rhabditida</taxon>
        <taxon>Rhabditina</taxon>
        <taxon>Diplogasteromorpha</taxon>
        <taxon>Diplogasteroidea</taxon>
        <taxon>Neodiplogasteridae</taxon>
        <taxon>Pristionchus</taxon>
    </lineage>
</organism>
<keyword evidence="3" id="KW-1185">Reference proteome</keyword>
<feature type="transmembrane region" description="Helical" evidence="1">
    <location>
        <begin position="7"/>
        <end position="25"/>
    </location>
</feature>
<dbReference type="PANTHER" id="PTHR22718">
    <property type="entry name" value="SERPENTINE RECEPTOR, CLASS X"/>
    <property type="match status" value="1"/>
</dbReference>
<reference evidence="3" key="1">
    <citation type="submission" date="2022-10" db="EMBL/GenBank/DDBJ databases">
        <title>Genome assembly of Pristionchus species.</title>
        <authorList>
            <person name="Yoshida K."/>
            <person name="Sommer R.J."/>
        </authorList>
    </citation>
    <scope>NUCLEOTIDE SEQUENCE [LARGE SCALE GENOMIC DNA]</scope>
    <source>
        <strain evidence="3">RS5460</strain>
    </source>
</reference>
<gene>
    <name evidence="2" type="ORF">PMAYCL1PPCAC_32143</name>
</gene>
<evidence type="ECO:0000313" key="3">
    <source>
        <dbReference type="Proteomes" id="UP001328107"/>
    </source>
</evidence>
<dbReference type="Proteomes" id="UP001328107">
    <property type="component" value="Unassembled WGS sequence"/>
</dbReference>
<dbReference type="PANTHER" id="PTHR22718:SF25">
    <property type="entry name" value="G-PROTEIN COUPLED RECEPTORS FAMILY 1 PROFILE DOMAIN-CONTAINING PROTEIN"/>
    <property type="match status" value="1"/>
</dbReference>
<accession>A0AAN5ID68</accession>
<name>A0AAN5ID68_9BILA</name>
<dbReference type="AlphaFoldDB" id="A0AAN5ID68"/>
<comment type="caution">
    <text evidence="2">The sequence shown here is derived from an EMBL/GenBank/DDBJ whole genome shotgun (WGS) entry which is preliminary data.</text>
</comment>
<keyword evidence="1" id="KW-0812">Transmembrane</keyword>
<keyword evidence="1" id="KW-1133">Transmembrane helix</keyword>
<evidence type="ECO:0000256" key="1">
    <source>
        <dbReference type="SAM" id="Phobius"/>
    </source>
</evidence>